<name>A0A0N9WJN8_PSEFL</name>
<protein>
    <submittedName>
        <fullName evidence="2">Dehydrogenase</fullName>
    </submittedName>
</protein>
<dbReference type="InterPro" id="IPR020051">
    <property type="entry name" value="SagB-type_dehydrogenase"/>
</dbReference>
<organism evidence="2 3">
    <name type="scientific">Pseudomonas fluorescens</name>
    <dbReference type="NCBI Taxonomy" id="294"/>
    <lineage>
        <taxon>Bacteria</taxon>
        <taxon>Pseudomonadati</taxon>
        <taxon>Pseudomonadota</taxon>
        <taxon>Gammaproteobacteria</taxon>
        <taxon>Pseudomonadales</taxon>
        <taxon>Pseudomonadaceae</taxon>
        <taxon>Pseudomonas</taxon>
    </lineage>
</organism>
<feature type="domain" description="Nitroreductase" evidence="1">
    <location>
        <begin position="473"/>
        <end position="652"/>
    </location>
</feature>
<dbReference type="InterPro" id="IPR029479">
    <property type="entry name" value="Nitroreductase"/>
</dbReference>
<dbReference type="NCBIfam" id="TIGR03605">
    <property type="entry name" value="antibiot_sagB"/>
    <property type="match status" value="1"/>
</dbReference>
<dbReference type="Pfam" id="PF05114">
    <property type="entry name" value="MbnB_TglH_ChrH"/>
    <property type="match status" value="1"/>
</dbReference>
<dbReference type="OrthoDB" id="3723182at2"/>
<proteinExistence type="predicted"/>
<dbReference type="AlphaFoldDB" id="A0A0N9WJN8"/>
<dbReference type="Pfam" id="PF00881">
    <property type="entry name" value="Nitroreductase"/>
    <property type="match status" value="1"/>
</dbReference>
<reference evidence="3" key="1">
    <citation type="submission" date="2015-09" db="EMBL/GenBank/DDBJ databases">
        <title>Whole genome sequence of Pseudomonas fluorescens FW300-N2E3.</title>
        <authorList>
            <person name="Ray J."/>
            <person name="Melnyk R."/>
            <person name="Deutschbauer A."/>
        </authorList>
    </citation>
    <scope>NUCLEOTIDE SEQUENCE [LARGE SCALE GENOMIC DNA]</scope>
    <source>
        <strain evidence="3">FW300-N2E3</strain>
    </source>
</reference>
<dbReference type="InterPro" id="IPR052544">
    <property type="entry name" value="Bacteriocin_Proc_Enz"/>
</dbReference>
<dbReference type="Proteomes" id="UP000066487">
    <property type="component" value="Chromosome"/>
</dbReference>
<dbReference type="InterPro" id="IPR000415">
    <property type="entry name" value="Nitroreductase-like"/>
</dbReference>
<evidence type="ECO:0000259" key="1">
    <source>
        <dbReference type="Pfam" id="PF00881"/>
    </source>
</evidence>
<dbReference type="CDD" id="cd02142">
    <property type="entry name" value="McbC_SagB-like_oxidoreductase"/>
    <property type="match status" value="1"/>
</dbReference>
<dbReference type="InterPro" id="IPR007801">
    <property type="entry name" value="MbnB/TglH/ChrH"/>
</dbReference>
<accession>A0A0N9WJN8</accession>
<sequence>MAMFDVSQFPEAGVGLEYHLPRHTPQDELSEEGLDPTVERILAEGLPHFDYVEFQPTHCILEPRLLELGAQVPSLLHSSSLSLGSVGIAMDREFLKMTRRLCEKTRSPWLAEHISWSRFHGGDTQHFILPTLAQEVADTVVANAIELRDLTATLLVLENAPRLFSLHDAQEQSEGAFISRVVERSDSGFLLDLDSAIATARTLGYDLNSYLRSLPLDRLIEIHTGHPQRDWEILRHLFDSSPVKAITLEWDISRKTDDAELLTLITAIKSLRPKALFWQGCARQAPQTQLEQGAQTLLKLRESTWLSIGSASFFIRDRQCDLSLEFGVMFLPLLRHFLTPQTLGSALLLPGVLQSPEQDDNLAFLRELFSQGVLQPVDTSSDTGASIERSHPASLWAHWDAALEFYLSTRTGSHTPYISVSDLEAQLEQKASARRQPSAFKDYFSHPFVALENPLLAPSGAIAQSTLLDSLCERRTSRTFSDQPLSAQQLSLLLYYTWGATVMEQNRMGDYFLKKTSPAGGSLQGTEVYAVLMNVQGFERGLYHYSVRRHGLELLSREDPRVWIGDACGEQPWIKDAAAVFVSTARVERMAWKYEFSRALRVALMDAGHLSQTFSLVATALGLGCFTTAALRDELFENRLGLNYLEEPVFLVNGVGGGRLSVKP</sequence>
<dbReference type="GO" id="GO:0016491">
    <property type="term" value="F:oxidoreductase activity"/>
    <property type="evidence" value="ECO:0007669"/>
    <property type="project" value="InterPro"/>
</dbReference>
<dbReference type="PANTHER" id="PTHR43745:SF2">
    <property type="entry name" value="NITROREDUCTASE MJ1384-RELATED"/>
    <property type="match status" value="1"/>
</dbReference>
<evidence type="ECO:0000313" key="3">
    <source>
        <dbReference type="Proteomes" id="UP000066487"/>
    </source>
</evidence>
<dbReference type="EMBL" id="CP012830">
    <property type="protein sequence ID" value="ALI02745.1"/>
    <property type="molecule type" value="Genomic_DNA"/>
</dbReference>
<dbReference type="RefSeq" id="WP_054596045.1">
    <property type="nucleotide sequence ID" value="NZ_CP012830.1"/>
</dbReference>
<reference evidence="2 3" key="2">
    <citation type="journal article" date="2018" name="Nature">
        <title>Mutant phenotypes for thousands of bacterial genes of unknown function.</title>
        <authorList>
            <person name="Price M.N."/>
            <person name="Wetmore K.M."/>
            <person name="Waters R.J."/>
            <person name="Callaghan M."/>
            <person name="Ray J."/>
            <person name="Liu H."/>
            <person name="Kuehl J.V."/>
            <person name="Melnyk R.A."/>
            <person name="Lamson J.S."/>
            <person name="Suh Y."/>
            <person name="Carlson H.K."/>
            <person name="Esquivel Z."/>
            <person name="Sadeeshkumar H."/>
            <person name="Chakraborty R."/>
            <person name="Zane G.M."/>
            <person name="Rubin B.E."/>
            <person name="Wall J.D."/>
            <person name="Visel A."/>
            <person name="Bristow J."/>
            <person name="Blow M.J."/>
            <person name="Arkin A.P."/>
            <person name="Deutschbauer A.M."/>
        </authorList>
    </citation>
    <scope>NUCLEOTIDE SEQUENCE [LARGE SCALE GENOMIC DNA]</scope>
    <source>
        <strain evidence="2 3">FW300-N2E3</strain>
    </source>
</reference>
<dbReference type="SUPFAM" id="SSF55469">
    <property type="entry name" value="FMN-dependent nitroreductase-like"/>
    <property type="match status" value="1"/>
</dbReference>
<gene>
    <name evidence="2" type="ORF">AO353_17265</name>
</gene>
<dbReference type="Gene3D" id="3.20.20.150">
    <property type="entry name" value="Divalent-metal-dependent TIM barrel enzymes"/>
    <property type="match status" value="1"/>
</dbReference>
<evidence type="ECO:0000313" key="2">
    <source>
        <dbReference type="EMBL" id="ALI02745.1"/>
    </source>
</evidence>
<dbReference type="Gene3D" id="3.40.109.10">
    <property type="entry name" value="NADH Oxidase"/>
    <property type="match status" value="1"/>
</dbReference>
<dbReference type="PANTHER" id="PTHR43745">
    <property type="entry name" value="NITROREDUCTASE MJ1384-RELATED"/>
    <property type="match status" value="1"/>
</dbReference>